<dbReference type="Pfam" id="PF04203">
    <property type="entry name" value="Sortase"/>
    <property type="match status" value="1"/>
</dbReference>
<dbReference type="Gene3D" id="2.40.260.10">
    <property type="entry name" value="Sortase"/>
    <property type="match status" value="1"/>
</dbReference>
<keyword evidence="1" id="KW-0378">Hydrolase</keyword>
<evidence type="ECO:0000313" key="5">
    <source>
        <dbReference type="EMBL" id="HIV27987.1"/>
    </source>
</evidence>
<keyword evidence="4" id="KW-0812">Transmembrane</keyword>
<feature type="active site" description="Proton donor/acceptor" evidence="2">
    <location>
        <position position="201"/>
    </location>
</feature>
<feature type="active site" description="Acyl-thioester intermediate" evidence="2">
    <location>
        <position position="300"/>
    </location>
</feature>
<dbReference type="EMBL" id="DVOT01000151">
    <property type="protein sequence ID" value="HIV27987.1"/>
    <property type="molecule type" value="Genomic_DNA"/>
</dbReference>
<keyword evidence="4" id="KW-0472">Membrane</keyword>
<reference evidence="5" key="1">
    <citation type="submission" date="2020-10" db="EMBL/GenBank/DDBJ databases">
        <authorList>
            <person name="Gilroy R."/>
        </authorList>
    </citation>
    <scope>NUCLEOTIDE SEQUENCE</scope>
    <source>
        <strain evidence="5">CHK183-6373</strain>
    </source>
</reference>
<feature type="transmembrane region" description="Helical" evidence="4">
    <location>
        <begin position="21"/>
        <end position="39"/>
    </location>
</feature>
<evidence type="ECO:0000256" key="4">
    <source>
        <dbReference type="SAM" id="Phobius"/>
    </source>
</evidence>
<dbReference type="SUPFAM" id="SSF63817">
    <property type="entry name" value="Sortase"/>
    <property type="match status" value="1"/>
</dbReference>
<comment type="caution">
    <text evidence="5">The sequence shown here is derived from an EMBL/GenBank/DDBJ whole genome shotgun (WGS) entry which is preliminary data.</text>
</comment>
<dbReference type="InterPro" id="IPR023365">
    <property type="entry name" value="Sortase_dom-sf"/>
</dbReference>
<gene>
    <name evidence="5" type="ORF">IAA64_08460</name>
</gene>
<dbReference type="CDD" id="cd05826">
    <property type="entry name" value="Sortase_B"/>
    <property type="match status" value="1"/>
</dbReference>
<evidence type="ECO:0000256" key="2">
    <source>
        <dbReference type="PIRSR" id="PIRSR605754-1"/>
    </source>
</evidence>
<protein>
    <submittedName>
        <fullName evidence="5">Sortase</fullName>
    </submittedName>
</protein>
<feature type="compositionally biased region" description="Pro residues" evidence="3">
    <location>
        <begin position="79"/>
        <end position="95"/>
    </location>
</feature>
<organism evidence="5 6">
    <name type="scientific">Candidatus Ornithocaccomicrobium faecavium</name>
    <dbReference type="NCBI Taxonomy" id="2840890"/>
    <lineage>
        <taxon>Bacteria</taxon>
        <taxon>Bacillati</taxon>
        <taxon>Bacillota</taxon>
        <taxon>Clostridia</taxon>
        <taxon>Candidatus Ornithocaccomicrobium</taxon>
    </lineage>
</organism>
<dbReference type="InterPro" id="IPR005754">
    <property type="entry name" value="Sortase"/>
</dbReference>
<dbReference type="Proteomes" id="UP000886884">
    <property type="component" value="Unassembled WGS sequence"/>
</dbReference>
<feature type="region of interest" description="Disordered" evidence="3">
    <location>
        <begin position="65"/>
        <end position="100"/>
    </location>
</feature>
<accession>A0A9D1TDM0</accession>
<evidence type="ECO:0000256" key="1">
    <source>
        <dbReference type="ARBA" id="ARBA00022801"/>
    </source>
</evidence>
<feature type="compositionally biased region" description="Low complexity" evidence="3">
    <location>
        <begin position="68"/>
        <end position="78"/>
    </location>
</feature>
<proteinExistence type="predicted"/>
<sequence>MSRKDERKKKDAGKRQRILTYVCAALIALVVLLSAYIAFSLRESQRAQEQGEAYRELYYASPQAQTETLASPETSASPSPTPLPTATPAPSPTPTETPSGIMVEIDGRTIVLGTPDAGTIRVALPTLPPVDASFEPLLAENADIVGWLKVSDIIDLPVAQRDNEYYLSHGLDGEELSSGALFMDEANKLFPLDGNTLVYGHNMHDGSMFGRLSRYANARYLRENPIVEFATLYETGEYVPFAAFHASMEAEDEEYFEIRQLAFAMEDSFDLFIEQLRARSVYYVPIDVRYGDALLSLVTCSYEQDNGRFILVCRKIREGESREDVLERVKETRIHR</sequence>
<evidence type="ECO:0000256" key="3">
    <source>
        <dbReference type="SAM" id="MobiDB-lite"/>
    </source>
</evidence>
<keyword evidence="4" id="KW-1133">Transmembrane helix</keyword>
<evidence type="ECO:0000313" key="6">
    <source>
        <dbReference type="Proteomes" id="UP000886884"/>
    </source>
</evidence>
<dbReference type="InterPro" id="IPR009835">
    <property type="entry name" value="SrtB"/>
</dbReference>
<dbReference type="AlphaFoldDB" id="A0A9D1TDM0"/>
<reference evidence="5" key="2">
    <citation type="journal article" date="2021" name="PeerJ">
        <title>Extensive microbial diversity within the chicken gut microbiome revealed by metagenomics and culture.</title>
        <authorList>
            <person name="Gilroy R."/>
            <person name="Ravi A."/>
            <person name="Getino M."/>
            <person name="Pursley I."/>
            <person name="Horton D.L."/>
            <person name="Alikhan N.F."/>
            <person name="Baker D."/>
            <person name="Gharbi K."/>
            <person name="Hall N."/>
            <person name="Watson M."/>
            <person name="Adriaenssens E.M."/>
            <person name="Foster-Nyarko E."/>
            <person name="Jarju S."/>
            <person name="Secka A."/>
            <person name="Antonio M."/>
            <person name="Oren A."/>
            <person name="Chaudhuri R.R."/>
            <person name="La Ragione R."/>
            <person name="Hildebrand F."/>
            <person name="Pallen M.J."/>
        </authorList>
    </citation>
    <scope>NUCLEOTIDE SEQUENCE</scope>
    <source>
        <strain evidence="5">CHK183-6373</strain>
    </source>
</reference>
<name>A0A9D1TDM0_9FIRM</name>
<dbReference type="GO" id="GO:0016787">
    <property type="term" value="F:hydrolase activity"/>
    <property type="evidence" value="ECO:0007669"/>
    <property type="project" value="UniProtKB-KW"/>
</dbReference>